<dbReference type="InterPro" id="IPR044296">
    <property type="entry name" value="HIPP46"/>
</dbReference>
<accession>A0ABR0UDR7</accession>
<name>A0ABR0UDR7_REHGL</name>
<evidence type="ECO:0000313" key="1">
    <source>
        <dbReference type="EMBL" id="KAK6120664.1"/>
    </source>
</evidence>
<organism evidence="1 3">
    <name type="scientific">Rehmannia glutinosa</name>
    <name type="common">Chinese foxglove</name>
    <dbReference type="NCBI Taxonomy" id="99300"/>
    <lineage>
        <taxon>Eukaryota</taxon>
        <taxon>Viridiplantae</taxon>
        <taxon>Streptophyta</taxon>
        <taxon>Embryophyta</taxon>
        <taxon>Tracheophyta</taxon>
        <taxon>Spermatophyta</taxon>
        <taxon>Magnoliopsida</taxon>
        <taxon>eudicotyledons</taxon>
        <taxon>Gunneridae</taxon>
        <taxon>Pentapetalae</taxon>
        <taxon>asterids</taxon>
        <taxon>lamiids</taxon>
        <taxon>Lamiales</taxon>
        <taxon>Orobanchaceae</taxon>
        <taxon>Rehmannieae</taxon>
        <taxon>Rehmannia</taxon>
    </lineage>
</organism>
<dbReference type="Gene3D" id="3.30.70.100">
    <property type="match status" value="1"/>
</dbReference>
<gene>
    <name evidence="2" type="ORF">DH2020_022594</name>
    <name evidence="1" type="ORF">DH2020_045585</name>
</gene>
<evidence type="ECO:0008006" key="4">
    <source>
        <dbReference type="Google" id="ProtNLM"/>
    </source>
</evidence>
<reference evidence="1 3" key="1">
    <citation type="journal article" date="2021" name="Comput. Struct. Biotechnol. J.">
        <title>De novo genome assembly of the potent medicinal plant Rehmannia glutinosa using nanopore technology.</title>
        <authorList>
            <person name="Ma L."/>
            <person name="Dong C."/>
            <person name="Song C."/>
            <person name="Wang X."/>
            <person name="Zheng X."/>
            <person name="Niu Y."/>
            <person name="Chen S."/>
            <person name="Feng W."/>
        </authorList>
    </citation>
    <scope>NUCLEOTIDE SEQUENCE [LARGE SCALE GENOMIC DNA]</scope>
    <source>
        <strain evidence="1">DH-2019</strain>
    </source>
</reference>
<proteinExistence type="predicted"/>
<reference evidence="1" key="2">
    <citation type="submission" date="2024-01" db="EMBL/GenBank/DDBJ databases">
        <authorList>
            <person name="Ma L."/>
        </authorList>
    </citation>
    <scope>NUCLEOTIDE SEQUENCE</scope>
    <source>
        <strain evidence="1">DH-2019</strain>
        <tissue evidence="1">Leaves</tissue>
    </source>
</reference>
<dbReference type="EMBL" id="JABTTQ020000013">
    <property type="protein sequence ID" value="KAK6142246.1"/>
    <property type="molecule type" value="Genomic_DNA"/>
</dbReference>
<evidence type="ECO:0000313" key="3">
    <source>
        <dbReference type="Proteomes" id="UP001318860"/>
    </source>
</evidence>
<protein>
    <recommendedName>
        <fullName evidence="4">HMA domain-containing protein</fullName>
    </recommendedName>
</protein>
<comment type="caution">
    <text evidence="1">The sequence shown here is derived from an EMBL/GenBank/DDBJ whole genome shotgun (WGS) entry which is preliminary data.</text>
</comment>
<dbReference type="Proteomes" id="UP001318860">
    <property type="component" value="Unassembled WGS sequence"/>
</dbReference>
<dbReference type="PANTHER" id="PTHR46371">
    <property type="entry name" value="OS04G0464100 PROTEIN"/>
    <property type="match status" value="1"/>
</dbReference>
<dbReference type="EMBL" id="JABTTQ020003038">
    <property type="protein sequence ID" value="KAK6120664.1"/>
    <property type="molecule type" value="Genomic_DNA"/>
</dbReference>
<keyword evidence="3" id="KW-1185">Reference proteome</keyword>
<sequence length="101" mass="11134">MDGKRCLPKAIRIVIYVLKLMMPYEIIWKNKRSISTAKIRIKAMKIAVASPGVVSVAIQGEEKNQLVVTGEGIDAVNLTKLIRQNVGFAEVLSLGPNEENN</sequence>
<evidence type="ECO:0000313" key="2">
    <source>
        <dbReference type="EMBL" id="KAK6142246.1"/>
    </source>
</evidence>